<dbReference type="RefSeq" id="XP_033653140.1">
    <property type="nucleotide sequence ID" value="XM_033798514.1"/>
</dbReference>
<gene>
    <name evidence="2" type="ORF">EI97DRAFT_434011</name>
</gene>
<keyword evidence="3" id="KW-1185">Reference proteome</keyword>
<accession>A0A6A6JGC7</accession>
<sequence>MWSPMVKAIKTEYNSIHITPRTSPPSGMASRSNIPPRSAFEDKHGRNQSLKSPCLGKHRAYNLRISHRTSLNQDTITLHGWPSRGGVIVLESATPPDFDFLHLDPLDPPLRRDADRDAEDAFCQALLRLGATWWDSEARRDFVGKLEYSDDEALDAVEADEGLEPTRLERGWVRVAWPSHTPGALCVLACEKVILGRKGDEKLRPEHYGLVSLARTMDERCTVLQRLGGTMYDSIEDYQGPTFLKAWEENHQGERGPLVKQEFIDPSSYGGHPDDALGKFH</sequence>
<organism evidence="2 3">
    <name type="scientific">Westerdykella ornata</name>
    <dbReference type="NCBI Taxonomy" id="318751"/>
    <lineage>
        <taxon>Eukaryota</taxon>
        <taxon>Fungi</taxon>
        <taxon>Dikarya</taxon>
        <taxon>Ascomycota</taxon>
        <taxon>Pezizomycotina</taxon>
        <taxon>Dothideomycetes</taxon>
        <taxon>Pleosporomycetidae</taxon>
        <taxon>Pleosporales</taxon>
        <taxon>Sporormiaceae</taxon>
        <taxon>Westerdykella</taxon>
    </lineage>
</organism>
<evidence type="ECO:0000313" key="3">
    <source>
        <dbReference type="Proteomes" id="UP000800097"/>
    </source>
</evidence>
<dbReference type="OrthoDB" id="4487429at2759"/>
<evidence type="ECO:0000313" key="2">
    <source>
        <dbReference type="EMBL" id="KAF2275601.1"/>
    </source>
</evidence>
<name>A0A6A6JGC7_WESOR</name>
<protein>
    <submittedName>
        <fullName evidence="2">Uncharacterized protein</fullName>
    </submittedName>
</protein>
<reference evidence="2" key="1">
    <citation type="journal article" date="2020" name="Stud. Mycol.">
        <title>101 Dothideomycetes genomes: a test case for predicting lifestyles and emergence of pathogens.</title>
        <authorList>
            <person name="Haridas S."/>
            <person name="Albert R."/>
            <person name="Binder M."/>
            <person name="Bloem J."/>
            <person name="Labutti K."/>
            <person name="Salamov A."/>
            <person name="Andreopoulos B."/>
            <person name="Baker S."/>
            <person name="Barry K."/>
            <person name="Bills G."/>
            <person name="Bluhm B."/>
            <person name="Cannon C."/>
            <person name="Castanera R."/>
            <person name="Culley D."/>
            <person name="Daum C."/>
            <person name="Ezra D."/>
            <person name="Gonzalez J."/>
            <person name="Henrissat B."/>
            <person name="Kuo A."/>
            <person name="Liang C."/>
            <person name="Lipzen A."/>
            <person name="Lutzoni F."/>
            <person name="Magnuson J."/>
            <person name="Mondo S."/>
            <person name="Nolan M."/>
            <person name="Ohm R."/>
            <person name="Pangilinan J."/>
            <person name="Park H.-J."/>
            <person name="Ramirez L."/>
            <person name="Alfaro M."/>
            <person name="Sun H."/>
            <person name="Tritt A."/>
            <person name="Yoshinaga Y."/>
            <person name="Zwiers L.-H."/>
            <person name="Turgeon B."/>
            <person name="Goodwin S."/>
            <person name="Spatafora J."/>
            <person name="Crous P."/>
            <person name="Grigoriev I."/>
        </authorList>
    </citation>
    <scope>NUCLEOTIDE SEQUENCE</scope>
    <source>
        <strain evidence="2">CBS 379.55</strain>
    </source>
</reference>
<proteinExistence type="predicted"/>
<dbReference type="GeneID" id="54551689"/>
<dbReference type="Proteomes" id="UP000800097">
    <property type="component" value="Unassembled WGS sequence"/>
</dbReference>
<dbReference type="EMBL" id="ML986496">
    <property type="protein sequence ID" value="KAF2275601.1"/>
    <property type="molecule type" value="Genomic_DNA"/>
</dbReference>
<evidence type="ECO:0000256" key="1">
    <source>
        <dbReference type="SAM" id="MobiDB-lite"/>
    </source>
</evidence>
<dbReference type="AlphaFoldDB" id="A0A6A6JGC7"/>
<feature type="region of interest" description="Disordered" evidence="1">
    <location>
        <begin position="17"/>
        <end position="51"/>
    </location>
</feature>
<feature type="compositionally biased region" description="Polar residues" evidence="1">
    <location>
        <begin position="17"/>
        <end position="35"/>
    </location>
</feature>